<reference evidence="2 3" key="1">
    <citation type="journal article" date="2023" name="Life. Sci Alliance">
        <title>Evolutionary insights into 3D genome organization and epigenetic landscape of Vigna mungo.</title>
        <authorList>
            <person name="Junaid A."/>
            <person name="Singh B."/>
            <person name="Bhatia S."/>
        </authorList>
    </citation>
    <scope>NUCLEOTIDE SEQUENCE [LARGE SCALE GENOMIC DNA]</scope>
    <source>
        <strain evidence="2">Urdbean</strain>
    </source>
</reference>
<dbReference type="AlphaFoldDB" id="A0AAQ3RYH6"/>
<protein>
    <recommendedName>
        <fullName evidence="4">Chromo domain-containing protein</fullName>
    </recommendedName>
</protein>
<keyword evidence="3" id="KW-1185">Reference proteome</keyword>
<evidence type="ECO:0000313" key="3">
    <source>
        <dbReference type="Proteomes" id="UP001374535"/>
    </source>
</evidence>
<dbReference type="EMBL" id="CP144695">
    <property type="protein sequence ID" value="WVZ09001.1"/>
    <property type="molecule type" value="Genomic_DNA"/>
</dbReference>
<organism evidence="2 3">
    <name type="scientific">Vigna mungo</name>
    <name type="common">Black gram</name>
    <name type="synonym">Phaseolus mungo</name>
    <dbReference type="NCBI Taxonomy" id="3915"/>
    <lineage>
        <taxon>Eukaryota</taxon>
        <taxon>Viridiplantae</taxon>
        <taxon>Streptophyta</taxon>
        <taxon>Embryophyta</taxon>
        <taxon>Tracheophyta</taxon>
        <taxon>Spermatophyta</taxon>
        <taxon>Magnoliopsida</taxon>
        <taxon>eudicotyledons</taxon>
        <taxon>Gunneridae</taxon>
        <taxon>Pentapetalae</taxon>
        <taxon>rosids</taxon>
        <taxon>fabids</taxon>
        <taxon>Fabales</taxon>
        <taxon>Fabaceae</taxon>
        <taxon>Papilionoideae</taxon>
        <taxon>50 kb inversion clade</taxon>
        <taxon>NPAAA clade</taxon>
        <taxon>indigoferoid/millettioid clade</taxon>
        <taxon>Phaseoleae</taxon>
        <taxon>Vigna</taxon>
    </lineage>
</organism>
<gene>
    <name evidence="2" type="ORF">V8G54_022347</name>
</gene>
<dbReference type="Proteomes" id="UP001374535">
    <property type="component" value="Chromosome 6"/>
</dbReference>
<evidence type="ECO:0000313" key="2">
    <source>
        <dbReference type="EMBL" id="WVZ09001.1"/>
    </source>
</evidence>
<proteinExistence type="predicted"/>
<name>A0AAQ3RYH6_VIGMU</name>
<evidence type="ECO:0000256" key="1">
    <source>
        <dbReference type="SAM" id="MobiDB-lite"/>
    </source>
</evidence>
<accession>A0AAQ3RYH6</accession>
<evidence type="ECO:0008006" key="4">
    <source>
        <dbReference type="Google" id="ProtNLM"/>
    </source>
</evidence>
<feature type="region of interest" description="Disordered" evidence="1">
    <location>
        <begin position="1"/>
        <end position="21"/>
    </location>
</feature>
<sequence>MLKHHEGPIPPSIDQLPPESVENNPLVTPLAVLDFKTVPIDGVPTRFTLVQWNGLSPDDTSWEIWQKLKSLYDLEDKVLAEGDGIVMQYHLDEDVRPKRLVKKTSWMV</sequence>
<dbReference type="InterPro" id="IPR016197">
    <property type="entry name" value="Chromo-like_dom_sf"/>
</dbReference>
<dbReference type="SUPFAM" id="SSF54160">
    <property type="entry name" value="Chromo domain-like"/>
    <property type="match status" value="1"/>
</dbReference>